<reference evidence="5 6" key="1">
    <citation type="submission" date="2017-01" db="EMBL/GenBank/DDBJ databases">
        <title>Genome sequencing of Rhodoferax fermentans JCM 7819.</title>
        <authorList>
            <person name="Kim Y.J."/>
            <person name="Farh M.E.-A."/>
            <person name="Yang D.-C."/>
        </authorList>
    </citation>
    <scope>NUCLEOTIDE SEQUENCE [LARGE SCALE GENOMIC DNA]</scope>
    <source>
        <strain evidence="5 6">JCM 7819</strain>
    </source>
</reference>
<dbReference type="InterPro" id="IPR050221">
    <property type="entry name" value="26S_Proteasome_ATPase"/>
</dbReference>
<keyword evidence="2" id="KW-0547">Nucleotide-binding</keyword>
<name>A0A1T1ATN7_RHOFE</name>
<accession>A0A1T1ATN7</accession>
<evidence type="ECO:0000256" key="3">
    <source>
        <dbReference type="ARBA" id="ARBA00022840"/>
    </source>
</evidence>
<feature type="domain" description="AAA+ ATPase" evidence="4">
    <location>
        <begin position="537"/>
        <end position="666"/>
    </location>
</feature>
<gene>
    <name evidence="5" type="ORF">RF819_12430</name>
</gene>
<dbReference type="Proteomes" id="UP000190750">
    <property type="component" value="Unassembled WGS sequence"/>
</dbReference>
<evidence type="ECO:0000313" key="5">
    <source>
        <dbReference type="EMBL" id="OOV07427.1"/>
    </source>
</evidence>
<organism evidence="5 6">
    <name type="scientific">Rhodoferax fermentans</name>
    <dbReference type="NCBI Taxonomy" id="28066"/>
    <lineage>
        <taxon>Bacteria</taxon>
        <taxon>Pseudomonadati</taxon>
        <taxon>Pseudomonadota</taxon>
        <taxon>Betaproteobacteria</taxon>
        <taxon>Burkholderiales</taxon>
        <taxon>Comamonadaceae</taxon>
        <taxon>Rhodoferax</taxon>
    </lineage>
</organism>
<dbReference type="InterPro" id="IPR027417">
    <property type="entry name" value="P-loop_NTPase"/>
</dbReference>
<dbReference type="CDD" id="cd19481">
    <property type="entry name" value="RecA-like_protease"/>
    <property type="match status" value="1"/>
</dbReference>
<dbReference type="SUPFAM" id="SSF52540">
    <property type="entry name" value="P-loop containing nucleoside triphosphate hydrolases"/>
    <property type="match status" value="2"/>
</dbReference>
<dbReference type="AlphaFoldDB" id="A0A1T1ATN7"/>
<keyword evidence="6" id="KW-1185">Reference proteome</keyword>
<dbReference type="Pfam" id="PF00004">
    <property type="entry name" value="AAA"/>
    <property type="match status" value="2"/>
</dbReference>
<comment type="similarity">
    <text evidence="1">Belongs to the AAA ATPase family.</text>
</comment>
<dbReference type="PANTHER" id="PTHR23073">
    <property type="entry name" value="26S PROTEASOME REGULATORY SUBUNIT"/>
    <property type="match status" value="1"/>
</dbReference>
<dbReference type="Gene3D" id="3.40.50.300">
    <property type="entry name" value="P-loop containing nucleotide triphosphate hydrolases"/>
    <property type="match status" value="2"/>
</dbReference>
<dbReference type="OrthoDB" id="9802352at2"/>
<dbReference type="InterPro" id="IPR003593">
    <property type="entry name" value="AAA+_ATPase"/>
</dbReference>
<dbReference type="GO" id="GO:0016887">
    <property type="term" value="F:ATP hydrolysis activity"/>
    <property type="evidence" value="ECO:0007669"/>
    <property type="project" value="InterPro"/>
</dbReference>
<dbReference type="InterPro" id="IPR003959">
    <property type="entry name" value="ATPase_AAA_core"/>
</dbReference>
<evidence type="ECO:0000259" key="4">
    <source>
        <dbReference type="SMART" id="SM00382"/>
    </source>
</evidence>
<dbReference type="SMART" id="SM00382">
    <property type="entry name" value="AAA"/>
    <property type="match status" value="2"/>
</dbReference>
<comment type="caution">
    <text evidence="5">The sequence shown here is derived from an EMBL/GenBank/DDBJ whole genome shotgun (WGS) entry which is preliminary data.</text>
</comment>
<feature type="domain" description="AAA+ ATPase" evidence="4">
    <location>
        <begin position="260"/>
        <end position="418"/>
    </location>
</feature>
<proteinExistence type="inferred from homology"/>
<sequence length="758" mass="82482">MHAFFDDYDEGGQSTLETWGLAFGQDVRQAYRSRLAQWILLITTGAGGLPPYSAGGSPDWVRQAEITGVPELADPHVNAMEVTAALQRAAQALPAQLVSIGVCRHKAVVDWLAQGAGLSELEHNILDLALALKCFAPLARAIQTWQELDHGALVQAVATLLHSQPADVARALSPEGQLHRSALVTLYGGASSLGHMLKVPRNISMRLPMVEHPSQIYANIVTPMPPARCQLGDFAYMAQSTQLARSWLLGALHSAKALGQAGHLLVYGEPGLGKTEWVRALVAQVLSAEVAAAPASAGTMDQEHQQVFELVVHDGYGLPMSGVERLANLRLVLQLKRRSPNTVLIFDEADDVFKGSDGSDEPGSADSAAVSMRNHRASLNRLIEDSPLPVIWIMNRPEVLDPAVLRRFDSVISFERMPRAVKRALLQSAGVADEPQAKLWSKLPGLTPALIDRLAHLRRSAAAAGQPMDVALSQHWLRQRLTSAHDRQLLGRVMGQHANGHATSSGNTELDLGSWRADQVHASQDLQALMDGIAQWGHARILLHGQPGTGKTAFAHALADGVDRPLLIKRASDLLGAYVGETERSIRSAFEEADDEEAVLFIDEVDSLLAQRSQAVRTWEISQVNELLEHLGDAPGVVILATNRLDALDPAVIRRMDVRVEFKALTAEQGRLSFKRLCAQLQLPCTGQAIADINLMTGLTPGDFAQVARRWRFSPEVKACPPDQEAQLLVGWLQQECQFRGQEEPSIGFLSGLEKWVI</sequence>
<dbReference type="GO" id="GO:0005524">
    <property type="term" value="F:ATP binding"/>
    <property type="evidence" value="ECO:0007669"/>
    <property type="project" value="UniProtKB-KW"/>
</dbReference>
<dbReference type="STRING" id="28066.RF819_12430"/>
<evidence type="ECO:0000313" key="6">
    <source>
        <dbReference type="Proteomes" id="UP000190750"/>
    </source>
</evidence>
<keyword evidence="3" id="KW-0067">ATP-binding</keyword>
<dbReference type="RefSeq" id="WP_078365270.1">
    <property type="nucleotide sequence ID" value="NZ_MTJN01000002.1"/>
</dbReference>
<evidence type="ECO:0000256" key="2">
    <source>
        <dbReference type="ARBA" id="ARBA00022741"/>
    </source>
</evidence>
<dbReference type="EMBL" id="MTJN01000002">
    <property type="protein sequence ID" value="OOV07427.1"/>
    <property type="molecule type" value="Genomic_DNA"/>
</dbReference>
<protein>
    <recommendedName>
        <fullName evidence="4">AAA+ ATPase domain-containing protein</fullName>
    </recommendedName>
</protein>
<evidence type="ECO:0000256" key="1">
    <source>
        <dbReference type="ARBA" id="ARBA00006914"/>
    </source>
</evidence>